<evidence type="ECO:0000313" key="1">
    <source>
        <dbReference type="EMBL" id="RNA14539.1"/>
    </source>
</evidence>
<gene>
    <name evidence="1" type="ORF">BpHYR1_003730</name>
</gene>
<evidence type="ECO:0000313" key="2">
    <source>
        <dbReference type="Proteomes" id="UP000276133"/>
    </source>
</evidence>
<sequence>MIKKNLFEVENYFLKRDLKETDKSALVAKGYMELLNLYETYQSKIHNFLNPNSENCSSKNLKNVFPYVTKQILYQIGTEIFSKKRVKNMKKDKTIH</sequence>
<dbReference type="EMBL" id="REGN01005162">
    <property type="protein sequence ID" value="RNA14539.1"/>
    <property type="molecule type" value="Genomic_DNA"/>
</dbReference>
<comment type="caution">
    <text evidence="1">The sequence shown here is derived from an EMBL/GenBank/DDBJ whole genome shotgun (WGS) entry which is preliminary data.</text>
</comment>
<accession>A0A3M7QTL1</accession>
<dbReference type="AlphaFoldDB" id="A0A3M7QTL1"/>
<keyword evidence="2" id="KW-1185">Reference proteome</keyword>
<dbReference type="Proteomes" id="UP000276133">
    <property type="component" value="Unassembled WGS sequence"/>
</dbReference>
<organism evidence="1 2">
    <name type="scientific">Brachionus plicatilis</name>
    <name type="common">Marine rotifer</name>
    <name type="synonym">Brachionus muelleri</name>
    <dbReference type="NCBI Taxonomy" id="10195"/>
    <lineage>
        <taxon>Eukaryota</taxon>
        <taxon>Metazoa</taxon>
        <taxon>Spiralia</taxon>
        <taxon>Gnathifera</taxon>
        <taxon>Rotifera</taxon>
        <taxon>Eurotatoria</taxon>
        <taxon>Monogononta</taxon>
        <taxon>Pseudotrocha</taxon>
        <taxon>Ploima</taxon>
        <taxon>Brachionidae</taxon>
        <taxon>Brachionus</taxon>
    </lineage>
</organism>
<name>A0A3M7QTL1_BRAPC</name>
<reference evidence="1 2" key="1">
    <citation type="journal article" date="2018" name="Sci. Rep.">
        <title>Genomic signatures of local adaptation to the degree of environmental predictability in rotifers.</title>
        <authorList>
            <person name="Franch-Gras L."/>
            <person name="Hahn C."/>
            <person name="Garcia-Roger E.M."/>
            <person name="Carmona M.J."/>
            <person name="Serra M."/>
            <person name="Gomez A."/>
        </authorList>
    </citation>
    <scope>NUCLEOTIDE SEQUENCE [LARGE SCALE GENOMIC DNA]</scope>
    <source>
        <strain evidence="1">HYR1</strain>
    </source>
</reference>
<protein>
    <submittedName>
        <fullName evidence="1">Uncharacterized protein</fullName>
    </submittedName>
</protein>
<proteinExistence type="predicted"/>